<protein>
    <submittedName>
        <fullName evidence="1">Uncharacterized protein</fullName>
    </submittedName>
</protein>
<dbReference type="EMBL" id="CABPRU010000016">
    <property type="protein sequence ID" value="VVE49525.1"/>
    <property type="molecule type" value="Genomic_DNA"/>
</dbReference>
<organism evidence="1 2">
    <name type="scientific">Pandoraea terrigena</name>
    <dbReference type="NCBI Taxonomy" id="2508292"/>
    <lineage>
        <taxon>Bacteria</taxon>
        <taxon>Pseudomonadati</taxon>
        <taxon>Pseudomonadota</taxon>
        <taxon>Betaproteobacteria</taxon>
        <taxon>Burkholderiales</taxon>
        <taxon>Burkholderiaceae</taxon>
        <taxon>Pandoraea</taxon>
    </lineage>
</organism>
<name>A0A5E4YM84_9BURK</name>
<evidence type="ECO:0000313" key="2">
    <source>
        <dbReference type="Proteomes" id="UP000334380"/>
    </source>
</evidence>
<dbReference type="OrthoDB" id="9861214at2"/>
<evidence type="ECO:0000313" key="1">
    <source>
        <dbReference type="EMBL" id="VVE49525.1"/>
    </source>
</evidence>
<reference evidence="1 2" key="1">
    <citation type="submission" date="2019-08" db="EMBL/GenBank/DDBJ databases">
        <authorList>
            <person name="Peeters C."/>
        </authorList>
    </citation>
    <scope>NUCLEOTIDE SEQUENCE [LARGE SCALE GENOMIC DNA]</scope>
    <source>
        <strain evidence="1 2">LMG 31013</strain>
    </source>
</reference>
<accession>A0A5E4YM84</accession>
<gene>
    <name evidence="1" type="ORF">PTE31013_04637</name>
</gene>
<proteinExistence type="predicted"/>
<sequence>MAKTQTAQARALADNVGLGIKCGQIVTGPDAVIKALAKAGAVDNHPDAVAYATRQGVEQVALADPDAAAEVAAAATDAKRSDGAPTEPAVQ</sequence>
<keyword evidence="2" id="KW-1185">Reference proteome</keyword>
<dbReference type="Proteomes" id="UP000334380">
    <property type="component" value="Unassembled WGS sequence"/>
</dbReference>
<dbReference type="AlphaFoldDB" id="A0A5E4YM84"/>
<dbReference type="RefSeq" id="WP_150614981.1">
    <property type="nucleotide sequence ID" value="NZ_CABPRU010000016.1"/>
</dbReference>